<dbReference type="Proteomes" id="UP001374579">
    <property type="component" value="Unassembled WGS sequence"/>
</dbReference>
<name>A0AAN9BJ54_9CAEN</name>
<dbReference type="SUPFAM" id="SSF52540">
    <property type="entry name" value="P-loop containing nucleoside triphosphate hydrolases"/>
    <property type="match status" value="1"/>
</dbReference>
<reference evidence="1 2" key="1">
    <citation type="submission" date="2024-02" db="EMBL/GenBank/DDBJ databases">
        <title>Chromosome-scale genome assembly of the rough periwinkle Littorina saxatilis.</title>
        <authorList>
            <person name="De Jode A."/>
            <person name="Faria R."/>
            <person name="Formenti G."/>
            <person name="Sims Y."/>
            <person name="Smith T.P."/>
            <person name="Tracey A."/>
            <person name="Wood J.M.D."/>
            <person name="Zagrodzka Z.B."/>
            <person name="Johannesson K."/>
            <person name="Butlin R.K."/>
            <person name="Leder E.H."/>
        </authorList>
    </citation>
    <scope>NUCLEOTIDE SEQUENCE [LARGE SCALE GENOMIC DNA]</scope>
    <source>
        <strain evidence="1">Snail1</strain>
        <tissue evidence="1">Muscle</tissue>
    </source>
</reference>
<proteinExistence type="predicted"/>
<dbReference type="EMBL" id="JBAMIC010000007">
    <property type="protein sequence ID" value="KAK7106507.1"/>
    <property type="molecule type" value="Genomic_DNA"/>
</dbReference>
<evidence type="ECO:0000313" key="1">
    <source>
        <dbReference type="EMBL" id="KAK7106507.1"/>
    </source>
</evidence>
<accession>A0AAN9BJ54</accession>
<dbReference type="InterPro" id="IPR027417">
    <property type="entry name" value="P-loop_NTPase"/>
</dbReference>
<protein>
    <submittedName>
        <fullName evidence="1">Uncharacterized protein</fullName>
    </submittedName>
</protein>
<comment type="caution">
    <text evidence="1">The sequence shown here is derived from an EMBL/GenBank/DDBJ whole genome shotgun (WGS) entry which is preliminary data.</text>
</comment>
<organism evidence="1 2">
    <name type="scientific">Littorina saxatilis</name>
    <dbReference type="NCBI Taxonomy" id="31220"/>
    <lineage>
        <taxon>Eukaryota</taxon>
        <taxon>Metazoa</taxon>
        <taxon>Spiralia</taxon>
        <taxon>Lophotrochozoa</taxon>
        <taxon>Mollusca</taxon>
        <taxon>Gastropoda</taxon>
        <taxon>Caenogastropoda</taxon>
        <taxon>Littorinimorpha</taxon>
        <taxon>Littorinoidea</taxon>
        <taxon>Littorinidae</taxon>
        <taxon>Littorina</taxon>
    </lineage>
</organism>
<sequence>MQPAGGGATAQSHSLTAAQQWENVITDWYPRLEERAYFVPSVHFNRVHYDRQHVGGRHVPQTDHVPVLVPQLPVADRRPGDQSVSDSDIRDDRTTQRLLACLRALADRQNEVMFVLSQLDFGDYLGEPCYSAAANAFARPIDLKKKKKKKKTKTKEAEETEESLHEGDFDLLIFHREYGVLVGEVKIVGDNFSSLTLTQQQQDAIVVKKVEQAVKQLNKAEKVLTHILSDLQPPPRVRKSVMLPNLARSQLQRVLRNNLQLEQAVCQCMAIQSGVNPVDVCLCADNLSHTATPFDVTDDVMTELLQWWGHVMTGDGPDTSFKTHYRSVVARFAGPATTVQVFSVSKPRLHVHTEWEAVSETGRCFTQIVLHPVQLDVLHQDQPLVYLVGPPGTGKTLVLVLRAVKWLHDCHHVHIVSPLGEHSLAAAHMIDHQVRQMAGSLAQHMLHLHVTDVYKEDQWRTTVQDLVTRVDSRGRLFVIADESTFTDLR</sequence>
<gene>
    <name evidence="1" type="ORF">V1264_017757</name>
</gene>
<dbReference type="AlphaFoldDB" id="A0AAN9BJ54"/>
<evidence type="ECO:0000313" key="2">
    <source>
        <dbReference type="Proteomes" id="UP001374579"/>
    </source>
</evidence>
<keyword evidence="2" id="KW-1185">Reference proteome</keyword>